<dbReference type="GO" id="GO:0098970">
    <property type="term" value="P:postsynaptic neurotransmitter receptor diffusion trapping"/>
    <property type="evidence" value="ECO:0007669"/>
    <property type="project" value="TreeGrafter"/>
</dbReference>
<sequence length="651" mass="72878">MTIRIQIVILHTSNITDESVYIPENENENFFEALKQINDIKISNLSVTNPVKTVLTNKLLAICDCEEIDLIFIIGNVEASKKDSANEAISAIMDHRPRSNIAFFIRQIETILKNVLQSDAKCGIRNEKLIINLSGPHKNKKECLNAIAHSVGFTIFVIRNENNTYDSLIDIASSLHNISLEKEESKNETDSEVMKLETTFSSHDLSSTDECTRSNRNNYERFPMVSLHEALTTLNKLSQERLNEQYFEQIKINNASGRILCENVKSEYDIPSFRISTKHGYAVLAASGKGFKKVLNVKNTLHPVSLTSGTCVWVNSGAPIPNEATAVVAVKDTKPVEEMSNEEVKYIEILTEPLNGQNIKFIGSELMKGATVVFAPTRIGPGEMALIAASGRKEVTVSSKLSLGVLSIGDNLEESGEPLKPGYVYDTNRLTLISLLQCDNFFPLDFGIVKNKLSAIRNKIEKALEKVDLLVTTGSINDKDVLKQVLMTFKATIHFGNVNIKPGKSTTLATCKINNRMKYFLCLSGNPISAYITANVFLIPFVSWLSYNFTIPYLTVPLTQLRTLFMLHSRPRFALTRLHWKDGEYNVNTFNMGNVFTDKLYNIIGSNALVLLPSKTDNPTSRILATMIKYPEKFDVPPTFNKKKKKKKLSK</sequence>
<dbReference type="InterPro" id="IPR005110">
    <property type="entry name" value="MoeA_linker/N"/>
</dbReference>
<evidence type="ECO:0000259" key="5">
    <source>
        <dbReference type="SMART" id="SM00852"/>
    </source>
</evidence>
<dbReference type="GO" id="GO:0005829">
    <property type="term" value="C:cytosol"/>
    <property type="evidence" value="ECO:0007669"/>
    <property type="project" value="TreeGrafter"/>
</dbReference>
<dbReference type="Gene3D" id="3.90.105.10">
    <property type="entry name" value="Molybdopterin biosynthesis moea protein, domain 2"/>
    <property type="match status" value="1"/>
</dbReference>
<keyword evidence="4" id="KW-0500">Molybdenum</keyword>
<proteinExistence type="inferred from homology"/>
<evidence type="ECO:0000313" key="6">
    <source>
        <dbReference type="Proteomes" id="UP000504615"/>
    </source>
</evidence>
<dbReference type="InterPro" id="IPR038987">
    <property type="entry name" value="MoeA-like"/>
</dbReference>
<name>A0A6I9X0C1_9HYME</name>
<evidence type="ECO:0000256" key="3">
    <source>
        <dbReference type="ARBA" id="ARBA00012509"/>
    </source>
</evidence>
<dbReference type="Gene3D" id="3.40.980.10">
    <property type="entry name" value="MoaB/Mog-like domain"/>
    <property type="match status" value="2"/>
</dbReference>
<dbReference type="Pfam" id="PF03453">
    <property type="entry name" value="MoeA_N"/>
    <property type="match status" value="1"/>
</dbReference>
<evidence type="ECO:0000313" key="7">
    <source>
        <dbReference type="RefSeq" id="XP_011645948.1"/>
    </source>
</evidence>
<dbReference type="GO" id="GO:0030425">
    <property type="term" value="C:dendrite"/>
    <property type="evidence" value="ECO:0007669"/>
    <property type="project" value="TreeGrafter"/>
</dbReference>
<dbReference type="RefSeq" id="XP_011645948.1">
    <property type="nucleotide sequence ID" value="XM_011647646.1"/>
</dbReference>
<comment type="similarity">
    <text evidence="2">In the C-terminal section; belongs to the MoeA family.</text>
</comment>
<dbReference type="EC" id="2.7.7.75" evidence="3"/>
<dbReference type="PANTHER" id="PTHR10192">
    <property type="entry name" value="MOLYBDOPTERIN BIOSYNTHESIS PROTEIN"/>
    <property type="match status" value="1"/>
</dbReference>
<dbReference type="AlphaFoldDB" id="A0A6I9X0C1"/>
<dbReference type="UniPathway" id="UPA00344"/>
<dbReference type="SUPFAM" id="SSF53218">
    <property type="entry name" value="Molybdenum cofactor biosynthesis proteins"/>
    <property type="match status" value="2"/>
</dbReference>
<comment type="catalytic activity">
    <reaction evidence="4">
        <text>molybdopterin + ATP + H(+) = adenylyl-molybdopterin + diphosphate</text>
        <dbReference type="Rhea" id="RHEA:31331"/>
        <dbReference type="ChEBI" id="CHEBI:15378"/>
        <dbReference type="ChEBI" id="CHEBI:30616"/>
        <dbReference type="ChEBI" id="CHEBI:33019"/>
        <dbReference type="ChEBI" id="CHEBI:58698"/>
        <dbReference type="ChEBI" id="CHEBI:62727"/>
    </reaction>
</comment>
<dbReference type="GO" id="GO:0061598">
    <property type="term" value="F:molybdopterin adenylyltransferase activity"/>
    <property type="evidence" value="ECO:0007669"/>
    <property type="project" value="UniProtKB-UniRule"/>
</dbReference>
<dbReference type="GO" id="GO:0005524">
    <property type="term" value="F:ATP binding"/>
    <property type="evidence" value="ECO:0007669"/>
    <property type="project" value="UniProtKB-UniRule"/>
</dbReference>
<dbReference type="GeneID" id="105432716"/>
<comment type="catalytic activity">
    <reaction evidence="4">
        <text>adenylyl-molybdopterin + molybdate = Mo-molybdopterin + AMP + H(+)</text>
        <dbReference type="Rhea" id="RHEA:35047"/>
        <dbReference type="ChEBI" id="CHEBI:15378"/>
        <dbReference type="ChEBI" id="CHEBI:36264"/>
        <dbReference type="ChEBI" id="CHEBI:62727"/>
        <dbReference type="ChEBI" id="CHEBI:71302"/>
        <dbReference type="ChEBI" id="CHEBI:456215"/>
    </reaction>
</comment>
<dbReference type="GO" id="GO:0099634">
    <property type="term" value="C:postsynaptic specialization membrane"/>
    <property type="evidence" value="ECO:0007669"/>
    <property type="project" value="GOC"/>
</dbReference>
<dbReference type="InterPro" id="IPR036135">
    <property type="entry name" value="MoeA_linker/N_sf"/>
</dbReference>
<evidence type="ECO:0000256" key="4">
    <source>
        <dbReference type="RuleBase" id="RU365090"/>
    </source>
</evidence>
<dbReference type="SUPFAM" id="SSF63882">
    <property type="entry name" value="MoeA N-terminal region -like"/>
    <property type="match status" value="1"/>
</dbReference>
<dbReference type="KEGG" id="pbar:105432716"/>
<keyword evidence="4" id="KW-0501">Molybdenum cofactor biosynthesis</keyword>
<protein>
    <recommendedName>
        <fullName evidence="3">molybdopterin adenylyltransferase</fullName>
        <ecNumber evidence="3">2.7.7.75</ecNumber>
    </recommendedName>
</protein>
<dbReference type="SMART" id="SM00852">
    <property type="entry name" value="MoCF_biosynth"/>
    <property type="match status" value="1"/>
</dbReference>
<dbReference type="CDD" id="cd00887">
    <property type="entry name" value="MoeA"/>
    <property type="match status" value="1"/>
</dbReference>
<comment type="pathway">
    <text evidence="4">Cofactor biosynthesis; molybdopterin biosynthesis.</text>
</comment>
<keyword evidence="4" id="KW-0460">Magnesium</keyword>
<dbReference type="GO" id="GO:0061599">
    <property type="term" value="F:molybdopterin molybdotransferase activity"/>
    <property type="evidence" value="ECO:0007669"/>
    <property type="project" value="UniProtKB-UniRule"/>
</dbReference>
<keyword evidence="4" id="KW-0479">Metal-binding</keyword>
<dbReference type="Proteomes" id="UP000504615">
    <property type="component" value="Unplaced"/>
</dbReference>
<feature type="domain" description="MoaB/Mog" evidence="5">
    <location>
        <begin position="404"/>
        <end position="544"/>
    </location>
</feature>
<dbReference type="Pfam" id="PF00994">
    <property type="entry name" value="MoCF_biosynth"/>
    <property type="match status" value="1"/>
</dbReference>
<dbReference type="InterPro" id="IPR001453">
    <property type="entry name" value="MoaB/Mog_dom"/>
</dbReference>
<dbReference type="Gene3D" id="2.170.190.11">
    <property type="entry name" value="Molybdopterin biosynthesis moea protein, domain 3"/>
    <property type="match status" value="1"/>
</dbReference>
<dbReference type="GO" id="GO:0097112">
    <property type="term" value="P:gamma-aminobutyric acid receptor clustering"/>
    <property type="evidence" value="ECO:0007669"/>
    <property type="project" value="TreeGrafter"/>
</dbReference>
<dbReference type="OrthoDB" id="4349954at2759"/>
<dbReference type="PANTHER" id="PTHR10192:SF5">
    <property type="entry name" value="GEPHYRIN"/>
    <property type="match status" value="1"/>
</dbReference>
<dbReference type="GO" id="GO:0046872">
    <property type="term" value="F:metal ion binding"/>
    <property type="evidence" value="ECO:0007669"/>
    <property type="project" value="UniProtKB-UniRule"/>
</dbReference>
<gene>
    <name evidence="7" type="primary">LOC105432716</name>
</gene>
<evidence type="ECO:0000256" key="1">
    <source>
        <dbReference type="ARBA" id="ARBA00007589"/>
    </source>
</evidence>
<reference evidence="7" key="1">
    <citation type="submission" date="2025-08" db="UniProtKB">
        <authorList>
            <consortium name="RefSeq"/>
        </authorList>
    </citation>
    <scope>IDENTIFICATION</scope>
</reference>
<organism evidence="6 7">
    <name type="scientific">Pogonomyrmex barbatus</name>
    <name type="common">red harvester ant</name>
    <dbReference type="NCBI Taxonomy" id="144034"/>
    <lineage>
        <taxon>Eukaryota</taxon>
        <taxon>Metazoa</taxon>
        <taxon>Ecdysozoa</taxon>
        <taxon>Arthropoda</taxon>
        <taxon>Hexapoda</taxon>
        <taxon>Insecta</taxon>
        <taxon>Pterygota</taxon>
        <taxon>Neoptera</taxon>
        <taxon>Endopterygota</taxon>
        <taxon>Hymenoptera</taxon>
        <taxon>Apocrita</taxon>
        <taxon>Aculeata</taxon>
        <taxon>Formicoidea</taxon>
        <taxon>Formicidae</taxon>
        <taxon>Myrmicinae</taxon>
        <taxon>Pogonomyrmex</taxon>
    </lineage>
</organism>
<keyword evidence="6" id="KW-1185">Reference proteome</keyword>
<evidence type="ECO:0000256" key="2">
    <source>
        <dbReference type="ARBA" id="ARBA00008339"/>
    </source>
</evidence>
<comment type="similarity">
    <text evidence="4">Belongs to the MoeA family.</text>
</comment>
<accession>A0A6I9X0C1</accession>
<dbReference type="GO" id="GO:0072579">
    <property type="term" value="P:glycine receptor clustering"/>
    <property type="evidence" value="ECO:0007669"/>
    <property type="project" value="TreeGrafter"/>
</dbReference>
<keyword evidence="4" id="KW-0808">Transferase</keyword>
<comment type="function">
    <text evidence="4">Catalyzes two steps in the biosynthesis of the molybdenum cofactor. In the first step, molybdopterin is adenylated. Subsequently, molybdate is inserted into adenylated molybdopterin and AMP is released.</text>
</comment>
<comment type="similarity">
    <text evidence="1">In the N-terminal section; belongs to the MoaB/Mog family.</text>
</comment>
<dbReference type="GO" id="GO:0006777">
    <property type="term" value="P:Mo-molybdopterin cofactor biosynthetic process"/>
    <property type="evidence" value="ECO:0007669"/>
    <property type="project" value="UniProtKB-UniRule"/>
</dbReference>
<dbReference type="GO" id="GO:0007529">
    <property type="term" value="P:establishment of synaptic specificity at neuromuscular junction"/>
    <property type="evidence" value="ECO:0007669"/>
    <property type="project" value="TreeGrafter"/>
</dbReference>
<dbReference type="InterPro" id="IPR036425">
    <property type="entry name" value="MoaB/Mog-like_dom_sf"/>
</dbReference>
<comment type="cofactor">
    <cofactor evidence="4">
        <name>Mg(2+)</name>
        <dbReference type="ChEBI" id="CHEBI:18420"/>
    </cofactor>
</comment>